<dbReference type="EMBL" id="CP029803">
    <property type="protein sequence ID" value="AWT60951.1"/>
    <property type="molecule type" value="Genomic_DNA"/>
</dbReference>
<dbReference type="InterPro" id="IPR008257">
    <property type="entry name" value="Pept_M19"/>
</dbReference>
<sequence length="364" mass="40371">MLIFDGDYPMAYGALELNRDLTLPIDEIRAADPDSKNVPFACLPEMRRGGIFCALMKFTIRYQWGDAVLTGYRSSEGVYGAAKGQVAYYQMLERCGEGVILRSGKELSEHARRWEGKEDFLDQPIGFILGMEGADPILEPEQVYEWLEEGVRVVSLTHYGPSRYAQGTGTEGGLRPQAVDLLREMDNCGMLLDMTHIADQSFWEALEFYSGPILASHQNCRSLAPGTRQFTDEQLKAVIERGGVIGASMDTWMLRETQDVDWADTGSCVRRDHFPRSAVSLKHIADHIDHVCQLAGNAGHAAIGGDTDGQGGVDGAPFEIDTVVDYGKLVPILEARGYSESDISDVMYRNWLRFYEKHLPSSGG</sequence>
<evidence type="ECO:0008006" key="3">
    <source>
        <dbReference type="Google" id="ProtNLM"/>
    </source>
</evidence>
<dbReference type="GO" id="GO:0070573">
    <property type="term" value="F:metallodipeptidase activity"/>
    <property type="evidence" value="ECO:0007669"/>
    <property type="project" value="InterPro"/>
</dbReference>
<dbReference type="Pfam" id="PF01244">
    <property type="entry name" value="Peptidase_M19"/>
    <property type="match status" value="1"/>
</dbReference>
<dbReference type="GO" id="GO:0006508">
    <property type="term" value="P:proteolysis"/>
    <property type="evidence" value="ECO:0007669"/>
    <property type="project" value="InterPro"/>
</dbReference>
<dbReference type="SUPFAM" id="SSF51556">
    <property type="entry name" value="Metallo-dependent hydrolases"/>
    <property type="match status" value="1"/>
</dbReference>
<evidence type="ECO:0000313" key="1">
    <source>
        <dbReference type="EMBL" id="AWT60951.1"/>
    </source>
</evidence>
<reference evidence="1 2" key="1">
    <citation type="submission" date="2018-06" db="EMBL/GenBank/DDBJ databases">
        <title>Draft Genome Sequence of a Novel Marine Bacterium Related to the Verrucomicrobia.</title>
        <authorList>
            <person name="Vosseberg J."/>
            <person name="Martijn J."/>
            <person name="Ettema T.J.G."/>
        </authorList>
    </citation>
    <scope>NUCLEOTIDE SEQUENCE [LARGE SCALE GENOMIC DNA]</scope>
    <source>
        <strain evidence="1">TARA_B100001123</strain>
    </source>
</reference>
<name>A0A2Z4AFG5_9BACT</name>
<dbReference type="PANTHER" id="PTHR10443:SF12">
    <property type="entry name" value="DIPEPTIDASE"/>
    <property type="match status" value="1"/>
</dbReference>
<dbReference type="Proteomes" id="UP000247465">
    <property type="component" value="Chromosome"/>
</dbReference>
<organism evidence="1 2">
    <name type="scientific">Candidatus Moanibacter tarae</name>
    <dbReference type="NCBI Taxonomy" id="2200854"/>
    <lineage>
        <taxon>Bacteria</taxon>
        <taxon>Pseudomonadati</taxon>
        <taxon>Verrucomicrobiota</taxon>
        <taxon>Opitutia</taxon>
        <taxon>Puniceicoccales</taxon>
        <taxon>Puniceicoccales incertae sedis</taxon>
        <taxon>Candidatus Moanibacter</taxon>
    </lineage>
</organism>
<evidence type="ECO:0000313" key="2">
    <source>
        <dbReference type="Proteomes" id="UP000247465"/>
    </source>
</evidence>
<proteinExistence type="predicted"/>
<dbReference type="PANTHER" id="PTHR10443">
    <property type="entry name" value="MICROSOMAL DIPEPTIDASE"/>
    <property type="match status" value="1"/>
</dbReference>
<dbReference type="InterPro" id="IPR032466">
    <property type="entry name" value="Metal_Hydrolase"/>
</dbReference>
<dbReference type="Gene3D" id="3.20.20.140">
    <property type="entry name" value="Metal-dependent hydrolases"/>
    <property type="match status" value="1"/>
</dbReference>
<gene>
    <name evidence="1" type="ORF">DF168_02176</name>
</gene>
<accession>A0A2Z4AFG5</accession>
<protein>
    <recommendedName>
        <fullName evidence="3">Membrane dipeptidase</fullName>
    </recommendedName>
</protein>
<dbReference type="KEGG" id="mtar:DF168_02176"/>
<dbReference type="PROSITE" id="PS51365">
    <property type="entry name" value="RENAL_DIPEPTIDASE_2"/>
    <property type="match status" value="1"/>
</dbReference>
<dbReference type="AlphaFoldDB" id="A0A2Z4AFG5"/>